<keyword evidence="3" id="KW-1185">Reference proteome</keyword>
<dbReference type="Proteomes" id="UP000284178">
    <property type="component" value="Unassembled WGS sequence"/>
</dbReference>
<sequence length="204" mass="23890">MYFKENLRYLRKKYHITQNDLAEKFGYKSFTTIQKWEDGTSMPKMSILQQLADFFNLTIERLINQDLTRDEMSGVRVPVLGSVKAGYDHLAEQIVEDYEWVSPDEARGGEYFYLDVVGDSMKNARIEEGDRVYIHRQNSVDNGQIAVVLLENDEVTLKRVFYKDGDMILQPENDAYEPIVVPLKDVMDRRVQILGRLVHNKIRY</sequence>
<dbReference type="PROSITE" id="PS50943">
    <property type="entry name" value="HTH_CROC1"/>
    <property type="match status" value="1"/>
</dbReference>
<accession>A0A412FP14</accession>
<gene>
    <name evidence="2" type="ORF">DWY25_14495</name>
</gene>
<organism evidence="2 3">
    <name type="scientific">Holdemania filiformis</name>
    <dbReference type="NCBI Taxonomy" id="61171"/>
    <lineage>
        <taxon>Bacteria</taxon>
        <taxon>Bacillati</taxon>
        <taxon>Bacillota</taxon>
        <taxon>Erysipelotrichia</taxon>
        <taxon>Erysipelotrichales</taxon>
        <taxon>Erysipelotrichaceae</taxon>
        <taxon>Holdemania</taxon>
    </lineage>
</organism>
<dbReference type="AlphaFoldDB" id="A0A412FP14"/>
<dbReference type="InterPro" id="IPR050077">
    <property type="entry name" value="LexA_repressor"/>
</dbReference>
<dbReference type="GO" id="GO:0003677">
    <property type="term" value="F:DNA binding"/>
    <property type="evidence" value="ECO:0007669"/>
    <property type="project" value="InterPro"/>
</dbReference>
<dbReference type="Pfam" id="PF00717">
    <property type="entry name" value="Peptidase_S24"/>
    <property type="match status" value="1"/>
</dbReference>
<dbReference type="RefSeq" id="WP_006060538.1">
    <property type="nucleotide sequence ID" value="NZ_CABJCV010000022.1"/>
</dbReference>
<comment type="caution">
    <text evidence="2">The sequence shown here is derived from an EMBL/GenBank/DDBJ whole genome shotgun (WGS) entry which is preliminary data.</text>
</comment>
<dbReference type="PANTHER" id="PTHR33516">
    <property type="entry name" value="LEXA REPRESSOR"/>
    <property type="match status" value="1"/>
</dbReference>
<dbReference type="SUPFAM" id="SSF47413">
    <property type="entry name" value="lambda repressor-like DNA-binding domains"/>
    <property type="match status" value="1"/>
</dbReference>
<dbReference type="InterPro" id="IPR010982">
    <property type="entry name" value="Lambda_DNA-bd_dom_sf"/>
</dbReference>
<dbReference type="Gene3D" id="1.10.260.40">
    <property type="entry name" value="lambda repressor-like DNA-binding domains"/>
    <property type="match status" value="1"/>
</dbReference>
<evidence type="ECO:0000313" key="3">
    <source>
        <dbReference type="Proteomes" id="UP000284178"/>
    </source>
</evidence>
<dbReference type="CDD" id="cd06529">
    <property type="entry name" value="S24_LexA-like"/>
    <property type="match status" value="1"/>
</dbReference>
<feature type="domain" description="HTH cro/C1-type" evidence="1">
    <location>
        <begin position="7"/>
        <end position="62"/>
    </location>
</feature>
<proteinExistence type="predicted"/>
<name>A0A412FP14_9FIRM</name>
<dbReference type="PANTHER" id="PTHR33516:SF2">
    <property type="entry name" value="LEXA REPRESSOR-RELATED"/>
    <property type="match status" value="1"/>
</dbReference>
<dbReference type="CDD" id="cd00093">
    <property type="entry name" value="HTH_XRE"/>
    <property type="match status" value="1"/>
</dbReference>
<dbReference type="InterPro" id="IPR036286">
    <property type="entry name" value="LexA/Signal_pep-like_sf"/>
</dbReference>
<dbReference type="SMART" id="SM00530">
    <property type="entry name" value="HTH_XRE"/>
    <property type="match status" value="1"/>
</dbReference>
<dbReference type="SUPFAM" id="SSF51306">
    <property type="entry name" value="LexA/Signal peptidase"/>
    <property type="match status" value="1"/>
</dbReference>
<dbReference type="InterPro" id="IPR001387">
    <property type="entry name" value="Cro/C1-type_HTH"/>
</dbReference>
<dbReference type="GeneID" id="83016609"/>
<dbReference type="EMBL" id="QRUP01000022">
    <property type="protein sequence ID" value="RGR69915.1"/>
    <property type="molecule type" value="Genomic_DNA"/>
</dbReference>
<protein>
    <submittedName>
        <fullName evidence="2">XRE family transcriptional regulator</fullName>
    </submittedName>
</protein>
<dbReference type="InterPro" id="IPR039418">
    <property type="entry name" value="LexA-like"/>
</dbReference>
<dbReference type="Gene3D" id="2.10.109.10">
    <property type="entry name" value="Umud Fragment, subunit A"/>
    <property type="match status" value="1"/>
</dbReference>
<evidence type="ECO:0000313" key="2">
    <source>
        <dbReference type="EMBL" id="RGR69915.1"/>
    </source>
</evidence>
<reference evidence="2 3" key="1">
    <citation type="submission" date="2018-08" db="EMBL/GenBank/DDBJ databases">
        <title>A genome reference for cultivated species of the human gut microbiota.</title>
        <authorList>
            <person name="Zou Y."/>
            <person name="Xue W."/>
            <person name="Luo G."/>
        </authorList>
    </citation>
    <scope>NUCLEOTIDE SEQUENCE [LARGE SCALE GENOMIC DNA]</scope>
    <source>
        <strain evidence="2 3">AF24-29</strain>
    </source>
</reference>
<dbReference type="InterPro" id="IPR015927">
    <property type="entry name" value="Peptidase_S24_S26A/B/C"/>
</dbReference>
<evidence type="ECO:0000259" key="1">
    <source>
        <dbReference type="PROSITE" id="PS50943"/>
    </source>
</evidence>
<dbReference type="Pfam" id="PF01381">
    <property type="entry name" value="HTH_3"/>
    <property type="match status" value="1"/>
</dbReference>